<dbReference type="InterPro" id="IPR005371">
    <property type="entry name" value="UPF0181"/>
</dbReference>
<dbReference type="NCBIfam" id="NF003476">
    <property type="entry name" value="PRK05114.1"/>
    <property type="match status" value="1"/>
</dbReference>
<accession>A0ABS2HJL5</accession>
<evidence type="ECO:0000313" key="2">
    <source>
        <dbReference type="EMBL" id="MBM7036016.1"/>
    </source>
</evidence>
<sequence length="55" mass="6115">MFDDLPQLSHKEQQQAVEKIQQMMSEGISTGQAIKIVADEIRAEAARNKAAKDES</sequence>
<comment type="caution">
    <text evidence="2">The sequence shown here is derived from an EMBL/GenBank/DDBJ whole genome shotgun (WGS) entry which is preliminary data.</text>
</comment>
<evidence type="ECO:0000313" key="3">
    <source>
        <dbReference type="Proteomes" id="UP000809621"/>
    </source>
</evidence>
<name>A0ABS2HJL5_9VIBR</name>
<gene>
    <name evidence="2" type="ORF">JQC93_06295</name>
</gene>
<comment type="similarity">
    <text evidence="1">Belongs to the UPF0181 family.</text>
</comment>
<protein>
    <recommendedName>
        <fullName evidence="1">UPF0181 protein JQC93_06295</fullName>
    </recommendedName>
</protein>
<dbReference type="RefSeq" id="WP_084887663.1">
    <property type="nucleotide sequence ID" value="NZ_JAFEUM010000002.1"/>
</dbReference>
<dbReference type="EMBL" id="JAFEUM010000002">
    <property type="protein sequence ID" value="MBM7036016.1"/>
    <property type="molecule type" value="Genomic_DNA"/>
</dbReference>
<dbReference type="Proteomes" id="UP000809621">
    <property type="component" value="Unassembled WGS sequence"/>
</dbReference>
<dbReference type="Pfam" id="PF03701">
    <property type="entry name" value="UPF0181"/>
    <property type="match status" value="1"/>
</dbReference>
<keyword evidence="3" id="KW-1185">Reference proteome</keyword>
<organism evidence="2 3">
    <name type="scientific">Vibrio ulleungensis</name>
    <dbReference type="NCBI Taxonomy" id="2807619"/>
    <lineage>
        <taxon>Bacteria</taxon>
        <taxon>Pseudomonadati</taxon>
        <taxon>Pseudomonadota</taxon>
        <taxon>Gammaproteobacteria</taxon>
        <taxon>Vibrionales</taxon>
        <taxon>Vibrionaceae</taxon>
        <taxon>Vibrio</taxon>
    </lineage>
</organism>
<evidence type="ECO:0000256" key="1">
    <source>
        <dbReference type="HAMAP-Rule" id="MF_00507"/>
    </source>
</evidence>
<reference evidence="2 3" key="1">
    <citation type="submission" date="2021-02" db="EMBL/GenBank/DDBJ databases">
        <authorList>
            <person name="Park J.-S."/>
        </authorList>
    </citation>
    <scope>NUCLEOTIDE SEQUENCE [LARGE SCALE GENOMIC DNA]</scope>
    <source>
        <strain evidence="2 3">188UL20-2</strain>
    </source>
</reference>
<dbReference type="HAMAP" id="MF_00507">
    <property type="entry name" value="UPF0181"/>
    <property type="match status" value="1"/>
</dbReference>
<proteinExistence type="inferred from homology"/>